<proteinExistence type="predicted"/>
<name>A0A0F9NMD1_9ZZZZ</name>
<dbReference type="SUPFAM" id="SSF52540">
    <property type="entry name" value="P-loop containing nucleoside triphosphate hydrolases"/>
    <property type="match status" value="1"/>
</dbReference>
<dbReference type="InterPro" id="IPR006555">
    <property type="entry name" value="ATP-dep_Helicase_C"/>
</dbReference>
<dbReference type="GO" id="GO:0005524">
    <property type="term" value="F:ATP binding"/>
    <property type="evidence" value="ECO:0007669"/>
    <property type="project" value="InterPro"/>
</dbReference>
<dbReference type="InterPro" id="IPR045028">
    <property type="entry name" value="DinG/Rad3-like"/>
</dbReference>
<dbReference type="EMBL" id="LAZR01006741">
    <property type="protein sequence ID" value="KKM89950.1"/>
    <property type="molecule type" value="Genomic_DNA"/>
</dbReference>
<accession>A0A0F9NMD1</accession>
<gene>
    <name evidence="2" type="ORF">LCGC14_1243490</name>
</gene>
<evidence type="ECO:0000313" key="2">
    <source>
        <dbReference type="EMBL" id="KKM89950.1"/>
    </source>
</evidence>
<dbReference type="Gene3D" id="3.40.50.300">
    <property type="entry name" value="P-loop containing nucleotide triphosphate hydrolases"/>
    <property type="match status" value="3"/>
</dbReference>
<dbReference type="SMART" id="SM00491">
    <property type="entry name" value="HELICc2"/>
    <property type="match status" value="1"/>
</dbReference>
<dbReference type="GO" id="GO:0003678">
    <property type="term" value="F:DNA helicase activity"/>
    <property type="evidence" value="ECO:0007669"/>
    <property type="project" value="TreeGrafter"/>
</dbReference>
<dbReference type="GO" id="GO:0003676">
    <property type="term" value="F:nucleic acid binding"/>
    <property type="evidence" value="ECO:0007669"/>
    <property type="project" value="InterPro"/>
</dbReference>
<dbReference type="PANTHER" id="PTHR11472">
    <property type="entry name" value="DNA REPAIR DEAD HELICASE RAD3/XP-D SUBFAMILY MEMBER"/>
    <property type="match status" value="1"/>
</dbReference>
<reference evidence="2" key="1">
    <citation type="journal article" date="2015" name="Nature">
        <title>Complex archaea that bridge the gap between prokaryotes and eukaryotes.</title>
        <authorList>
            <person name="Spang A."/>
            <person name="Saw J.H."/>
            <person name="Jorgensen S.L."/>
            <person name="Zaremba-Niedzwiedzka K."/>
            <person name="Martijn J."/>
            <person name="Lind A.E."/>
            <person name="van Eijk R."/>
            <person name="Schleper C."/>
            <person name="Guy L."/>
            <person name="Ettema T.J."/>
        </authorList>
    </citation>
    <scope>NUCLEOTIDE SEQUENCE</scope>
</reference>
<evidence type="ECO:0000259" key="1">
    <source>
        <dbReference type="SMART" id="SM00491"/>
    </source>
</evidence>
<dbReference type="GO" id="GO:0016818">
    <property type="term" value="F:hydrolase activity, acting on acid anhydrides, in phosphorus-containing anhydrides"/>
    <property type="evidence" value="ECO:0007669"/>
    <property type="project" value="InterPro"/>
</dbReference>
<feature type="domain" description="ATP-dependent helicase C-terminal" evidence="1">
    <location>
        <begin position="391"/>
        <end position="513"/>
    </location>
</feature>
<comment type="caution">
    <text evidence="2">The sequence shown here is derived from an EMBL/GenBank/DDBJ whole genome shotgun (WGS) entry which is preliminary data.</text>
</comment>
<dbReference type="AlphaFoldDB" id="A0A0F9NMD1"/>
<dbReference type="InterPro" id="IPR027417">
    <property type="entry name" value="P-loop_NTPase"/>
</dbReference>
<dbReference type="Pfam" id="PF13307">
    <property type="entry name" value="Helicase_C_2"/>
    <property type="match status" value="1"/>
</dbReference>
<organism evidence="2">
    <name type="scientific">marine sediment metagenome</name>
    <dbReference type="NCBI Taxonomy" id="412755"/>
    <lineage>
        <taxon>unclassified sequences</taxon>
        <taxon>metagenomes</taxon>
        <taxon>ecological metagenomes</taxon>
    </lineage>
</organism>
<dbReference type="PANTHER" id="PTHR11472:SF34">
    <property type="entry name" value="REGULATOR OF TELOMERE ELONGATION HELICASE 1"/>
    <property type="match status" value="1"/>
</dbReference>
<dbReference type="GO" id="GO:0006139">
    <property type="term" value="P:nucleobase-containing compound metabolic process"/>
    <property type="evidence" value="ECO:0007669"/>
    <property type="project" value="InterPro"/>
</dbReference>
<sequence>MIFPSNLGFNDKRFPEWRPQQWDIIAQIMNWYQTPEAEDFLILEAPAGWGKSLIAGAVHMLAIEDNAKHLGVITTTTLNLQKQYVEETMQPQTVDPYNAVASAWGRGNYQCLISPAKVDEAPCVHGYKCPSRPICPYYVQRDLANKVPVAVLNTAFYLAGVNYVRNEERGTLFSSADLAIHDEAHLLENSVRSFVEVSLSRSFFADLKRPLPESNEYGTWEDWIETNIELVRVMADRYQRISKELAPVIPDDPAGKKAVTQFRAMRDITLKMLPTRPLIDRDHFGVKFRAVWGKYFAPDYLFDHARRHILMSATILNPEYLASTLGILPHQFRYISLPSPFAAMRRRIIYDPVIKVNAKTSKEDFQKVVDRMDQHIDDHLEDKGIVHTVSYERARTVYAGSRHKSRMIVHERGREQKEDAVRRFLEAPPGAILVSPAVGVGEDFGRDDNCRFQIFVKYPIPYLGDPVVRARSEDDPDSLWVEADMAFVQAVGRGMRSETDYCVNYLLDAGAAWRFQFLPKSIQDSIVKSA</sequence>
<protein>
    <recommendedName>
        <fullName evidence="1">ATP-dependent helicase C-terminal domain-containing protein</fullName>
    </recommendedName>
</protein>